<proteinExistence type="predicted"/>
<organism evidence="1 2">
    <name type="scientific">Nocardia cerradoensis</name>
    <dbReference type="NCBI Taxonomy" id="85688"/>
    <lineage>
        <taxon>Bacteria</taxon>
        <taxon>Bacillati</taxon>
        <taxon>Actinomycetota</taxon>
        <taxon>Actinomycetes</taxon>
        <taxon>Mycobacteriales</taxon>
        <taxon>Nocardiaceae</taxon>
        <taxon>Nocardia</taxon>
    </lineage>
</organism>
<protein>
    <submittedName>
        <fullName evidence="1">Uncharacterized protein</fullName>
    </submittedName>
</protein>
<dbReference type="AlphaFoldDB" id="A0A231GU50"/>
<accession>A0A231GU50</accession>
<evidence type="ECO:0000313" key="2">
    <source>
        <dbReference type="Proteomes" id="UP000215506"/>
    </source>
</evidence>
<keyword evidence="2" id="KW-1185">Reference proteome</keyword>
<dbReference type="Proteomes" id="UP000215506">
    <property type="component" value="Unassembled WGS sequence"/>
</dbReference>
<evidence type="ECO:0000313" key="1">
    <source>
        <dbReference type="EMBL" id="OXR40153.1"/>
    </source>
</evidence>
<sequence length="570" mass="63631">MIRSFQQQPMVVVAGMVGVTAMTEEERRSLLCEIDVQDAIVRMAEIHSQWDIASTTHWNVKPLQLDLLELASADWAHAVRAEVTRGNVFTSPQVTVQLMRELMETDSTSSRPLSADELVHLLIAIATEQQMFPEFESDVPTNSEFAELDAKFKAMPPEDLYATAHRFLHDQTAGMLFNTPRKVESLKADVLDFWYSPWADRAADTLGDTPADTFKSATGIEFNDFLRAGVTVVEAAGSGETIVRLDDLADDRQVRDFITENMSLDLAGYREHLAADRERGDVKLQRYTFTRYPFLDLGDGKLLILRSQWATERFFGDPAQFDVMAALAGRGDNMSAKRFGEGIKYQFEDVVCGVVTRIAARSRRIDTLVPEADMERQWMEKKGQKPSVCDWVLRAGPIDILVEATHHPVNAALAQGLADGEAYSADADKILTDRKFKQLASVMSLVRRLGWSGQPQPDAIFIPIVVVPNSGTPSSTLSELDNGNRAKPIFAEFQGRVARPAVLQLQDLQVLEGIGDHLPVDVVQVLYTWRKFPIPLSLQDFLEITNLPRPLSNHIHEAAARLDQQLGTRA</sequence>
<reference evidence="1 2" key="1">
    <citation type="submission" date="2017-07" db="EMBL/GenBank/DDBJ databases">
        <title>First draft Genome Sequence of Nocardia cerradoensis isolated from human infection.</title>
        <authorList>
            <person name="Carrasco G."/>
        </authorList>
    </citation>
    <scope>NUCLEOTIDE SEQUENCE [LARGE SCALE GENOMIC DNA]</scope>
    <source>
        <strain evidence="1 2">CNM20130759</strain>
    </source>
</reference>
<name>A0A231GU50_9NOCA</name>
<gene>
    <name evidence="1" type="ORF">B7C42_07777</name>
</gene>
<comment type="caution">
    <text evidence="1">The sequence shown here is derived from an EMBL/GenBank/DDBJ whole genome shotgun (WGS) entry which is preliminary data.</text>
</comment>
<dbReference type="EMBL" id="NGAF01000039">
    <property type="protein sequence ID" value="OXR40153.1"/>
    <property type="molecule type" value="Genomic_DNA"/>
</dbReference>